<dbReference type="AlphaFoldDB" id="A0AAD8RN89"/>
<comment type="caution">
    <text evidence="2">The sequence shown here is derived from an EMBL/GenBank/DDBJ whole genome shotgun (WGS) entry which is preliminary data.</text>
</comment>
<gene>
    <name evidence="2" type="ORF">QYE76_001627</name>
</gene>
<organism evidence="2 3">
    <name type="scientific">Lolium multiflorum</name>
    <name type="common">Italian ryegrass</name>
    <name type="synonym">Lolium perenne subsp. multiflorum</name>
    <dbReference type="NCBI Taxonomy" id="4521"/>
    <lineage>
        <taxon>Eukaryota</taxon>
        <taxon>Viridiplantae</taxon>
        <taxon>Streptophyta</taxon>
        <taxon>Embryophyta</taxon>
        <taxon>Tracheophyta</taxon>
        <taxon>Spermatophyta</taxon>
        <taxon>Magnoliopsida</taxon>
        <taxon>Liliopsida</taxon>
        <taxon>Poales</taxon>
        <taxon>Poaceae</taxon>
        <taxon>BOP clade</taxon>
        <taxon>Pooideae</taxon>
        <taxon>Poodae</taxon>
        <taxon>Poeae</taxon>
        <taxon>Poeae Chloroplast Group 2 (Poeae type)</taxon>
        <taxon>Loliodinae</taxon>
        <taxon>Loliinae</taxon>
        <taxon>Lolium</taxon>
    </lineage>
</organism>
<proteinExistence type="predicted"/>
<sequence length="179" mass="20311">MFLQVQYEKMSRHCEHCGLMDHEYLECGTGEFEEDELQFGMWLKTDETLSRPGTPGMRVLRTRGRTPVVGGRGSGGYRGGRMNGAGRNFNTGRTTRRWKPRRLCSLDDQLVQERGPRWRAGLTRRGEDTDDTAASPLKKQTKVGNEENLNSEANVNRKLDMGEERVGDNQAVLPPPTWL</sequence>
<name>A0AAD8RN89_LOLMU</name>
<accession>A0AAD8RN89</accession>
<evidence type="ECO:0008006" key="4">
    <source>
        <dbReference type="Google" id="ProtNLM"/>
    </source>
</evidence>
<feature type="region of interest" description="Disordered" evidence="1">
    <location>
        <begin position="115"/>
        <end position="179"/>
    </location>
</feature>
<protein>
    <recommendedName>
        <fullName evidence="4">Zinc knuckle CX2CX4HX4C domain-containing protein</fullName>
    </recommendedName>
</protein>
<evidence type="ECO:0000313" key="3">
    <source>
        <dbReference type="Proteomes" id="UP001231189"/>
    </source>
</evidence>
<feature type="compositionally biased region" description="Gly residues" evidence="1">
    <location>
        <begin position="70"/>
        <end position="83"/>
    </location>
</feature>
<dbReference type="EMBL" id="JAUUTY010000005">
    <property type="protein sequence ID" value="KAK1627312.1"/>
    <property type="molecule type" value="Genomic_DNA"/>
</dbReference>
<feature type="compositionally biased region" description="Low complexity" evidence="1">
    <location>
        <begin position="84"/>
        <end position="93"/>
    </location>
</feature>
<reference evidence="2" key="1">
    <citation type="submission" date="2023-07" db="EMBL/GenBank/DDBJ databases">
        <title>A chromosome-level genome assembly of Lolium multiflorum.</title>
        <authorList>
            <person name="Chen Y."/>
            <person name="Copetti D."/>
            <person name="Kolliker R."/>
            <person name="Studer B."/>
        </authorList>
    </citation>
    <scope>NUCLEOTIDE SEQUENCE</scope>
    <source>
        <strain evidence="2">02402/16</strain>
        <tissue evidence="2">Leaf</tissue>
    </source>
</reference>
<keyword evidence="3" id="KW-1185">Reference proteome</keyword>
<feature type="compositionally biased region" description="Basic and acidic residues" evidence="1">
    <location>
        <begin position="155"/>
        <end position="167"/>
    </location>
</feature>
<dbReference type="Proteomes" id="UP001231189">
    <property type="component" value="Unassembled WGS sequence"/>
</dbReference>
<feature type="region of interest" description="Disordered" evidence="1">
    <location>
        <begin position="65"/>
        <end position="93"/>
    </location>
</feature>
<evidence type="ECO:0000313" key="2">
    <source>
        <dbReference type="EMBL" id="KAK1627312.1"/>
    </source>
</evidence>
<evidence type="ECO:0000256" key="1">
    <source>
        <dbReference type="SAM" id="MobiDB-lite"/>
    </source>
</evidence>